<dbReference type="PANTHER" id="PTHR43798:SF31">
    <property type="entry name" value="AB HYDROLASE SUPERFAMILY PROTEIN YCLE"/>
    <property type="match status" value="1"/>
</dbReference>
<name>A0ABT9WR57_9BACI</name>
<keyword evidence="2" id="KW-0812">Transmembrane</keyword>
<accession>A0ABT9WR57</accession>
<keyword evidence="2" id="KW-1133">Transmembrane helix</keyword>
<keyword evidence="5" id="KW-1185">Reference proteome</keyword>
<dbReference type="InterPro" id="IPR029058">
    <property type="entry name" value="AB_hydrolase_fold"/>
</dbReference>
<evidence type="ECO:0000313" key="5">
    <source>
        <dbReference type="Proteomes" id="UP001223586"/>
    </source>
</evidence>
<gene>
    <name evidence="4" type="ORF">J2S08_001485</name>
</gene>
<evidence type="ECO:0000313" key="4">
    <source>
        <dbReference type="EMBL" id="MDQ0175651.1"/>
    </source>
</evidence>
<dbReference type="InterPro" id="IPR000073">
    <property type="entry name" value="AB_hydrolase_1"/>
</dbReference>
<evidence type="ECO:0000256" key="1">
    <source>
        <dbReference type="ARBA" id="ARBA00022801"/>
    </source>
</evidence>
<dbReference type="Pfam" id="PF00561">
    <property type="entry name" value="Abhydrolase_1"/>
    <property type="match status" value="1"/>
</dbReference>
<sequence length="264" mass="29723">MNVRRYGSGPYTVAVIHGGPGAPGTVAAIARELSKEYGVLEPIQTKASLEEQVNELYDVIKNKGELPITLIGHSWGAWLAFIVAAAYPFLVKKIVLVSSGPFEDKYVQELEENRLNRLSTVEKDEFNDLIAHLNNLHPQKKDEHLARLGELVTKSDHYQAIHIPTDEQDIIQVNSDIFQSVWTEASILRKTGSLLALGRKIKCPVYAIHGNDDPHPAEGVSVPLKKILTNFQFYLLDKCGHTPWKEQYAKDAFYQIVREILNRK</sequence>
<organism evidence="4 5">
    <name type="scientific">Bacillus chungangensis</name>
    <dbReference type="NCBI Taxonomy" id="587633"/>
    <lineage>
        <taxon>Bacteria</taxon>
        <taxon>Bacillati</taxon>
        <taxon>Bacillota</taxon>
        <taxon>Bacilli</taxon>
        <taxon>Bacillales</taxon>
        <taxon>Bacillaceae</taxon>
        <taxon>Bacillus</taxon>
    </lineage>
</organism>
<evidence type="ECO:0000259" key="3">
    <source>
        <dbReference type="Pfam" id="PF00561"/>
    </source>
</evidence>
<keyword evidence="1" id="KW-0378">Hydrolase</keyword>
<proteinExistence type="predicted"/>
<feature type="domain" description="AB hydrolase-1" evidence="3">
    <location>
        <begin position="56"/>
        <end position="242"/>
    </location>
</feature>
<dbReference type="Gene3D" id="3.40.50.1820">
    <property type="entry name" value="alpha/beta hydrolase"/>
    <property type="match status" value="1"/>
</dbReference>
<dbReference type="PANTHER" id="PTHR43798">
    <property type="entry name" value="MONOACYLGLYCEROL LIPASE"/>
    <property type="match status" value="1"/>
</dbReference>
<protein>
    <submittedName>
        <fullName evidence="4">Pimeloyl-ACP methyl ester carboxylesterase</fullName>
    </submittedName>
</protein>
<comment type="caution">
    <text evidence="4">The sequence shown here is derived from an EMBL/GenBank/DDBJ whole genome shotgun (WGS) entry which is preliminary data.</text>
</comment>
<evidence type="ECO:0000256" key="2">
    <source>
        <dbReference type="SAM" id="Phobius"/>
    </source>
</evidence>
<dbReference type="InterPro" id="IPR050266">
    <property type="entry name" value="AB_hydrolase_sf"/>
</dbReference>
<reference evidence="4 5" key="1">
    <citation type="submission" date="2023-07" db="EMBL/GenBank/DDBJ databases">
        <title>Genomic Encyclopedia of Type Strains, Phase IV (KMG-IV): sequencing the most valuable type-strain genomes for metagenomic binning, comparative biology and taxonomic classification.</title>
        <authorList>
            <person name="Goeker M."/>
        </authorList>
    </citation>
    <scope>NUCLEOTIDE SEQUENCE [LARGE SCALE GENOMIC DNA]</scope>
    <source>
        <strain evidence="4 5">DSM 23837</strain>
    </source>
</reference>
<dbReference type="Proteomes" id="UP001223586">
    <property type="component" value="Unassembled WGS sequence"/>
</dbReference>
<dbReference type="RefSeq" id="WP_307228143.1">
    <property type="nucleotide sequence ID" value="NZ_JAUSTT010000007.1"/>
</dbReference>
<dbReference type="SUPFAM" id="SSF53474">
    <property type="entry name" value="alpha/beta-Hydrolases"/>
    <property type="match status" value="1"/>
</dbReference>
<keyword evidence="2" id="KW-0472">Membrane</keyword>
<dbReference type="EMBL" id="JAUSTT010000007">
    <property type="protein sequence ID" value="MDQ0175651.1"/>
    <property type="molecule type" value="Genomic_DNA"/>
</dbReference>
<feature type="transmembrane region" description="Helical" evidence="2">
    <location>
        <begin position="70"/>
        <end position="90"/>
    </location>
</feature>